<organism evidence="1 2">
    <name type="scientific">Paramecium primaurelia</name>
    <dbReference type="NCBI Taxonomy" id="5886"/>
    <lineage>
        <taxon>Eukaryota</taxon>
        <taxon>Sar</taxon>
        <taxon>Alveolata</taxon>
        <taxon>Ciliophora</taxon>
        <taxon>Intramacronucleata</taxon>
        <taxon>Oligohymenophorea</taxon>
        <taxon>Peniculida</taxon>
        <taxon>Parameciidae</taxon>
        <taxon>Paramecium</taxon>
    </lineage>
</organism>
<dbReference type="Proteomes" id="UP000688137">
    <property type="component" value="Unassembled WGS sequence"/>
</dbReference>
<name>A0A8S1PLI8_PARPR</name>
<gene>
    <name evidence="1" type="ORF">PPRIM_AZ9-3.1.T1220179</name>
</gene>
<dbReference type="AlphaFoldDB" id="A0A8S1PLI8"/>
<proteinExistence type="predicted"/>
<protein>
    <recommendedName>
        <fullName evidence="3">MORN repeat protein</fullName>
    </recommendedName>
</protein>
<evidence type="ECO:0008006" key="3">
    <source>
        <dbReference type="Google" id="ProtNLM"/>
    </source>
</evidence>
<comment type="caution">
    <text evidence="1">The sequence shown here is derived from an EMBL/GenBank/DDBJ whole genome shotgun (WGS) entry which is preliminary data.</text>
</comment>
<evidence type="ECO:0000313" key="2">
    <source>
        <dbReference type="Proteomes" id="UP000688137"/>
    </source>
</evidence>
<keyword evidence="2" id="KW-1185">Reference proteome</keyword>
<reference evidence="1" key="1">
    <citation type="submission" date="2021-01" db="EMBL/GenBank/DDBJ databases">
        <authorList>
            <consortium name="Genoscope - CEA"/>
            <person name="William W."/>
        </authorList>
    </citation>
    <scope>NUCLEOTIDE SEQUENCE</scope>
</reference>
<evidence type="ECO:0000313" key="1">
    <source>
        <dbReference type="EMBL" id="CAD8104077.1"/>
    </source>
</evidence>
<dbReference type="PANTHER" id="PTHR33706">
    <property type="entry name" value="MORN VARIANT REPEAT PROTEIN"/>
    <property type="match status" value="1"/>
</dbReference>
<sequence>MVRAKVLESGEYQNDKRSGIWVYIYDNNKIGGEQYNEQGQKNGKWIKLSDINTQLTYIGEYKKGQKVGKWDTDFNYFGNKQIGGGLYDEEGEGIKIGLEDGLK</sequence>
<dbReference type="PANTHER" id="PTHR33706:SF1">
    <property type="entry name" value="TPR REPEAT PROTEIN"/>
    <property type="match status" value="1"/>
</dbReference>
<dbReference type="EMBL" id="CAJJDM010000125">
    <property type="protein sequence ID" value="CAD8104077.1"/>
    <property type="molecule type" value="Genomic_DNA"/>
</dbReference>
<accession>A0A8S1PLI8</accession>